<evidence type="ECO:0000256" key="1">
    <source>
        <dbReference type="SAM" id="SignalP"/>
    </source>
</evidence>
<evidence type="ECO:0000313" key="2">
    <source>
        <dbReference type="EMBL" id="MBD1398965.1"/>
    </source>
</evidence>
<reference evidence="2 3" key="1">
    <citation type="submission" date="2020-09" db="EMBL/GenBank/DDBJ databases">
        <title>Genome sequencing and assembly of Pontibacter sp.</title>
        <authorList>
            <person name="Chhetri G."/>
        </authorList>
    </citation>
    <scope>NUCLEOTIDE SEQUENCE [LARGE SCALE GENOMIC DNA]</scope>
    <source>
        <strain evidence="2 3">JH31</strain>
    </source>
</reference>
<organism evidence="2 3">
    <name type="scientific">Pontibacter aquaedesilientis</name>
    <dbReference type="NCBI Taxonomy" id="2766980"/>
    <lineage>
        <taxon>Bacteria</taxon>
        <taxon>Pseudomonadati</taxon>
        <taxon>Bacteroidota</taxon>
        <taxon>Cytophagia</taxon>
        <taxon>Cytophagales</taxon>
        <taxon>Hymenobacteraceae</taxon>
        <taxon>Pontibacter</taxon>
    </lineage>
</organism>
<protein>
    <recommendedName>
        <fullName evidence="4">Lipoprotein</fullName>
    </recommendedName>
</protein>
<dbReference type="RefSeq" id="WP_191185095.1">
    <property type="nucleotide sequence ID" value="NZ_JACXAJ010000013.1"/>
</dbReference>
<feature type="chain" id="PRO_5047445476" description="Lipoprotein" evidence="1">
    <location>
        <begin position="28"/>
        <end position="220"/>
    </location>
</feature>
<keyword evidence="3" id="KW-1185">Reference proteome</keyword>
<sequence>MHFQKTSLLFFLLLMLGGCIGSTKHTAMPGGCLKALQTGDRILVGVIPKLSANRSYQLYQQLEQEFRQKGLAMAYVVEQEFDLASKGIKPNAAPDSVTLSQMRKLGYTHYLGLAVGNVASAMMYERISAQEHREIQQGYGAAETDDSKATVHFKLYSTEERKAIYNLATTTKMSGVTLPGKEYEEGHRNSHTVNLSTASLATEKALKKGARELMEKCKAN</sequence>
<dbReference type="PROSITE" id="PS51257">
    <property type="entry name" value="PROKAR_LIPOPROTEIN"/>
    <property type="match status" value="1"/>
</dbReference>
<accession>A0ABR7XL08</accession>
<dbReference type="EMBL" id="JACXAJ010000013">
    <property type="protein sequence ID" value="MBD1398965.1"/>
    <property type="molecule type" value="Genomic_DNA"/>
</dbReference>
<proteinExistence type="predicted"/>
<evidence type="ECO:0000313" key="3">
    <source>
        <dbReference type="Proteomes" id="UP000625551"/>
    </source>
</evidence>
<gene>
    <name evidence="2" type="ORF">H9Q13_17480</name>
</gene>
<name>A0ABR7XL08_9BACT</name>
<feature type="signal peptide" evidence="1">
    <location>
        <begin position="1"/>
        <end position="27"/>
    </location>
</feature>
<evidence type="ECO:0008006" key="4">
    <source>
        <dbReference type="Google" id="ProtNLM"/>
    </source>
</evidence>
<keyword evidence="1" id="KW-0732">Signal</keyword>
<dbReference type="Proteomes" id="UP000625551">
    <property type="component" value="Unassembled WGS sequence"/>
</dbReference>
<comment type="caution">
    <text evidence="2">The sequence shown here is derived from an EMBL/GenBank/DDBJ whole genome shotgun (WGS) entry which is preliminary data.</text>
</comment>